<dbReference type="InterPro" id="IPR051576">
    <property type="entry name" value="PX-Rho_GAP"/>
</dbReference>
<accession>A0A0N5B0G5</accession>
<dbReference type="STRING" id="451379.A0A0N5B0G5"/>
<dbReference type="InterPro" id="IPR000198">
    <property type="entry name" value="RhoGAP_dom"/>
</dbReference>
<evidence type="ECO:0000313" key="4">
    <source>
        <dbReference type="WBParaSite" id="SMUV_0001076701-mRNA-1"/>
    </source>
</evidence>
<dbReference type="SMART" id="SM00324">
    <property type="entry name" value="RhoGAP"/>
    <property type="match status" value="1"/>
</dbReference>
<dbReference type="Proteomes" id="UP000046393">
    <property type="component" value="Unplaced"/>
</dbReference>
<dbReference type="PANTHER" id="PTHR15729:SF10">
    <property type="entry name" value="GTPASE-ACTIVATING PROTEIN CDGAPR"/>
    <property type="match status" value="1"/>
</dbReference>
<dbReference type="SUPFAM" id="SSF64268">
    <property type="entry name" value="PX domain"/>
    <property type="match status" value="1"/>
</dbReference>
<dbReference type="WBParaSite" id="SMUV_0001076701-mRNA-1">
    <property type="protein sequence ID" value="SMUV_0001076701-mRNA-1"/>
    <property type="gene ID" value="SMUV_0001076701"/>
</dbReference>
<evidence type="ECO:0000313" key="3">
    <source>
        <dbReference type="Proteomes" id="UP000046393"/>
    </source>
</evidence>
<proteinExistence type="predicted"/>
<reference evidence="4" key="1">
    <citation type="submission" date="2017-02" db="UniProtKB">
        <authorList>
            <consortium name="WormBaseParasite"/>
        </authorList>
    </citation>
    <scope>IDENTIFICATION</scope>
</reference>
<feature type="domain" description="Rho-GAP" evidence="2">
    <location>
        <begin position="211"/>
        <end position="395"/>
    </location>
</feature>
<dbReference type="PANTHER" id="PTHR15729">
    <property type="entry name" value="CDC42 GTPASE-ACTIVATING PROTEIN"/>
    <property type="match status" value="1"/>
</dbReference>
<name>A0A0N5B0G5_9BILA</name>
<evidence type="ECO:0000259" key="2">
    <source>
        <dbReference type="PROSITE" id="PS50238"/>
    </source>
</evidence>
<protein>
    <submittedName>
        <fullName evidence="4">Rho-GAP domain-containing protein</fullName>
    </submittedName>
</protein>
<dbReference type="GO" id="GO:0005096">
    <property type="term" value="F:GTPase activator activity"/>
    <property type="evidence" value="ECO:0007669"/>
    <property type="project" value="UniProtKB-KW"/>
</dbReference>
<dbReference type="AlphaFoldDB" id="A0A0N5B0G5"/>
<dbReference type="GO" id="GO:0007264">
    <property type="term" value="P:small GTPase-mediated signal transduction"/>
    <property type="evidence" value="ECO:0007669"/>
    <property type="project" value="TreeGrafter"/>
</dbReference>
<dbReference type="SUPFAM" id="SSF48350">
    <property type="entry name" value="GTPase activation domain, GAP"/>
    <property type="match status" value="1"/>
</dbReference>
<dbReference type="InterPro" id="IPR008936">
    <property type="entry name" value="Rho_GTPase_activation_prot"/>
</dbReference>
<sequence length="422" mass="48300">MVLAFSIKKLDEQEHFHYTSVNIRHIFLRLAAVHFESSSNDHELLIEVASNDNVWIVKRSYSQLVEFDYQLHRCVFDRSYSKLRELGRLSNVTGKSFRIAVEKYFQRLSQLTAKSITCFPILRFLEVDNRGNRFLPAEETCINTPAIATAIVTKNYASKNNFEISLSVNFLLVLFVGLFPSDCVQLLDSKSTTPNTSLKAKPKRVVRPRERSLIRVFLRRIWLLDSNAFAVPIILKKCVEVIERYGIVTGVYRQCGIQSNVQKLRNAFDTGLISEVFTEGILRDVHCVSSLLKQYFRQLPNPLFTFTLYSQFVVSFCIQTDYYFRTAKFLISHLAKLSRCAHLTDMNSKNLAIVWAPNLFRPPPCPTNNDIHALQGLNVQTGLCNYIILHAVHLFSLDDTVTTFVAPGTSICSRHELKTSIN</sequence>
<dbReference type="Gene3D" id="1.10.555.10">
    <property type="entry name" value="Rho GTPase activation protein"/>
    <property type="match status" value="1"/>
</dbReference>
<dbReference type="GO" id="GO:0035091">
    <property type="term" value="F:phosphatidylinositol binding"/>
    <property type="evidence" value="ECO:0007669"/>
    <property type="project" value="InterPro"/>
</dbReference>
<keyword evidence="3" id="KW-1185">Reference proteome</keyword>
<dbReference type="Pfam" id="PF00620">
    <property type="entry name" value="RhoGAP"/>
    <property type="match status" value="2"/>
</dbReference>
<dbReference type="PROSITE" id="PS50238">
    <property type="entry name" value="RHOGAP"/>
    <property type="match status" value="1"/>
</dbReference>
<organism evidence="3 4">
    <name type="scientific">Syphacia muris</name>
    <dbReference type="NCBI Taxonomy" id="451379"/>
    <lineage>
        <taxon>Eukaryota</taxon>
        <taxon>Metazoa</taxon>
        <taxon>Ecdysozoa</taxon>
        <taxon>Nematoda</taxon>
        <taxon>Chromadorea</taxon>
        <taxon>Rhabditida</taxon>
        <taxon>Spirurina</taxon>
        <taxon>Oxyuridomorpha</taxon>
        <taxon>Oxyuroidea</taxon>
        <taxon>Oxyuridae</taxon>
        <taxon>Syphacia</taxon>
    </lineage>
</organism>
<evidence type="ECO:0000256" key="1">
    <source>
        <dbReference type="ARBA" id="ARBA00022468"/>
    </source>
</evidence>
<keyword evidence="1" id="KW-0343">GTPase activation</keyword>
<dbReference type="InterPro" id="IPR036871">
    <property type="entry name" value="PX_dom_sf"/>
</dbReference>